<name>A0A3G8JLK9_9ACTN</name>
<evidence type="ECO:0000256" key="3">
    <source>
        <dbReference type="SAM" id="SignalP"/>
    </source>
</evidence>
<organism evidence="5 6">
    <name type="scientific">Gordonia insulae</name>
    <dbReference type="NCBI Taxonomy" id="2420509"/>
    <lineage>
        <taxon>Bacteria</taxon>
        <taxon>Bacillati</taxon>
        <taxon>Actinomycetota</taxon>
        <taxon>Actinomycetes</taxon>
        <taxon>Mycobacteriales</taxon>
        <taxon>Gordoniaceae</taxon>
        <taxon>Gordonia</taxon>
    </lineage>
</organism>
<dbReference type="InterPro" id="IPR028081">
    <property type="entry name" value="Leu-bd"/>
</dbReference>
<evidence type="ECO:0000256" key="1">
    <source>
        <dbReference type="ARBA" id="ARBA00010062"/>
    </source>
</evidence>
<feature type="signal peptide" evidence="3">
    <location>
        <begin position="1"/>
        <end position="24"/>
    </location>
</feature>
<reference evidence="5 6" key="1">
    <citation type="submission" date="2018-11" db="EMBL/GenBank/DDBJ databases">
        <title>Gordonia insulae sp. nov., isolated from an island soil.</title>
        <authorList>
            <person name="Kim Y.S."/>
            <person name="Kim S.B."/>
        </authorList>
    </citation>
    <scope>NUCLEOTIDE SEQUENCE [LARGE SCALE GENOMIC DNA]</scope>
    <source>
        <strain evidence="5 6">MMS17-SY073</strain>
    </source>
</reference>
<evidence type="ECO:0000313" key="5">
    <source>
        <dbReference type="EMBL" id="AZG45462.1"/>
    </source>
</evidence>
<dbReference type="AlphaFoldDB" id="A0A3G8JLK9"/>
<comment type="similarity">
    <text evidence="1">Belongs to the leucine-binding protein family.</text>
</comment>
<dbReference type="EMBL" id="CP033972">
    <property type="protein sequence ID" value="AZG45462.1"/>
    <property type="molecule type" value="Genomic_DNA"/>
</dbReference>
<gene>
    <name evidence="5" type="ORF">D7316_02058</name>
</gene>
<sequence>MFNKKIIGVCSTAAALVLAMGACSDGDGSSGGSSESSSGGTIKLMTVAPTETSTGGANLPESIAAVQAAVTALNDRGGIKGQQVELTVCNNKNDATAAAACGQQAVDEKVVAVVGMYSQTGGEMAPLESASIPAVGSVGIAGDGSELTSKMSFVYYNPVFGFVACPSVLAADGVKQIGGISSDVAASQRTAALVQAGGVAAGKPIDPNIKLPLNTSDYAPAAAQLVDGGADGVTMVSTEQGSVALMRAGGNKLKYCNAQGALSEPSLASAGPSAAGFYESGPFPPFSAASEYPELQQFTTEMDAAFASGDKAAAPELRKATSLNAWLAVQAVDKVAEQISGDVTSASLLDQLNKTTDLDLGVVPPLNFTQQTPIPGLDRLFNTTVRANKWDAASKQLVPASDTLYNGLELLSKSQG</sequence>
<evidence type="ECO:0000259" key="4">
    <source>
        <dbReference type="Pfam" id="PF13458"/>
    </source>
</evidence>
<evidence type="ECO:0000313" key="6">
    <source>
        <dbReference type="Proteomes" id="UP000271469"/>
    </source>
</evidence>
<evidence type="ECO:0000256" key="2">
    <source>
        <dbReference type="ARBA" id="ARBA00022729"/>
    </source>
</evidence>
<feature type="chain" id="PRO_5018273066" description="Leucine-binding protein domain-containing protein" evidence="3">
    <location>
        <begin position="25"/>
        <end position="416"/>
    </location>
</feature>
<dbReference type="KEGG" id="gom:D7316_02058"/>
<dbReference type="Proteomes" id="UP000271469">
    <property type="component" value="Chromosome"/>
</dbReference>
<dbReference type="InterPro" id="IPR028082">
    <property type="entry name" value="Peripla_BP_I"/>
</dbReference>
<proteinExistence type="inferred from homology"/>
<dbReference type="Pfam" id="PF13458">
    <property type="entry name" value="Peripla_BP_6"/>
    <property type="match status" value="1"/>
</dbReference>
<dbReference type="SUPFAM" id="SSF53822">
    <property type="entry name" value="Periplasmic binding protein-like I"/>
    <property type="match status" value="1"/>
</dbReference>
<dbReference type="OrthoDB" id="3205678at2"/>
<accession>A0A3G8JLK9</accession>
<dbReference type="PANTHER" id="PTHR47235">
    <property type="entry name" value="BLR6548 PROTEIN"/>
    <property type="match status" value="1"/>
</dbReference>
<dbReference type="PANTHER" id="PTHR47235:SF1">
    <property type="entry name" value="BLR6548 PROTEIN"/>
    <property type="match status" value="1"/>
</dbReference>
<keyword evidence="2 3" id="KW-0732">Signal</keyword>
<keyword evidence="6" id="KW-1185">Reference proteome</keyword>
<dbReference type="PROSITE" id="PS51257">
    <property type="entry name" value="PROKAR_LIPOPROTEIN"/>
    <property type="match status" value="1"/>
</dbReference>
<protein>
    <recommendedName>
        <fullName evidence="4">Leucine-binding protein domain-containing protein</fullName>
    </recommendedName>
</protein>
<feature type="domain" description="Leucine-binding protein" evidence="4">
    <location>
        <begin position="51"/>
        <end position="370"/>
    </location>
</feature>
<dbReference type="Gene3D" id="3.40.50.2300">
    <property type="match status" value="2"/>
</dbReference>